<sequence length="271" mass="29260">MPTKRTLIVVGYGNMAKAILTQNTYIFTHYEVFVSGRHSEKIDAFIQECGLEQKVKVLEIHNREIPIENSDVLLCVKPKGLESFVFVGRANCVYSVLAGISITEMSLRIQASTYIRLMPNIAACVKKSATAVYIEPRDSKNSVDLESIKALVDSFGKAVIVDNESLINASIATSGSSIAFLALIAESLIDAGIYEGLTYPQSVALVKQTFEGFADILQDKDPNALKYAISSPGGTTIAGLAILEQEGVKGAMMKAAHQAVQRALELGKSPK</sequence>
<dbReference type="GO" id="GO:0005737">
    <property type="term" value="C:cytoplasm"/>
    <property type="evidence" value="ECO:0007669"/>
    <property type="project" value="UniProtKB-SubCell"/>
</dbReference>
<dbReference type="GO" id="GO:0004735">
    <property type="term" value="F:pyrroline-5-carboxylate reductase activity"/>
    <property type="evidence" value="ECO:0007669"/>
    <property type="project" value="UniProtKB-UniRule"/>
</dbReference>
<dbReference type="UniPathway" id="UPA00098">
    <property type="reaction ID" value="UER00361"/>
</dbReference>
<dbReference type="PANTHER" id="PTHR11645">
    <property type="entry name" value="PYRROLINE-5-CARBOXYLATE REDUCTASE"/>
    <property type="match status" value="1"/>
</dbReference>
<keyword evidence="4" id="KW-0963">Cytoplasm</keyword>
<keyword evidence="4 7" id="KW-0641">Proline biosynthesis</keyword>
<dbReference type="InterPro" id="IPR036291">
    <property type="entry name" value="NAD(P)-bd_dom_sf"/>
</dbReference>
<organism evidence="10">
    <name type="scientific">uncultured Helicobacter sp</name>
    <dbReference type="NCBI Taxonomy" id="175537"/>
    <lineage>
        <taxon>Bacteria</taxon>
        <taxon>Pseudomonadati</taxon>
        <taxon>Campylobacterota</taxon>
        <taxon>Epsilonproteobacteria</taxon>
        <taxon>Campylobacterales</taxon>
        <taxon>Helicobacteraceae</taxon>
        <taxon>Helicobacter</taxon>
        <taxon>environmental samples</taxon>
    </lineage>
</organism>
<feature type="domain" description="Pyrroline-5-carboxylate reductase dimerisation" evidence="9">
    <location>
        <begin position="164"/>
        <end position="266"/>
    </location>
</feature>
<dbReference type="InterPro" id="IPR000304">
    <property type="entry name" value="Pyrroline-COOH_reductase"/>
</dbReference>
<comment type="similarity">
    <text evidence="1 4 7">Belongs to the pyrroline-5-carboxylate reductase family.</text>
</comment>
<comment type="catalytic activity">
    <reaction evidence="4 7">
        <text>L-proline + NADP(+) = (S)-1-pyrroline-5-carboxylate + NADPH + 2 H(+)</text>
        <dbReference type="Rhea" id="RHEA:14109"/>
        <dbReference type="ChEBI" id="CHEBI:15378"/>
        <dbReference type="ChEBI" id="CHEBI:17388"/>
        <dbReference type="ChEBI" id="CHEBI:57783"/>
        <dbReference type="ChEBI" id="CHEBI:58349"/>
        <dbReference type="ChEBI" id="CHEBI:60039"/>
        <dbReference type="EC" id="1.5.1.2"/>
    </reaction>
</comment>
<evidence type="ECO:0000256" key="1">
    <source>
        <dbReference type="ARBA" id="ARBA00005525"/>
    </source>
</evidence>
<comment type="catalytic activity">
    <reaction evidence="4">
        <text>L-proline + NAD(+) = (S)-1-pyrroline-5-carboxylate + NADH + 2 H(+)</text>
        <dbReference type="Rhea" id="RHEA:14105"/>
        <dbReference type="ChEBI" id="CHEBI:15378"/>
        <dbReference type="ChEBI" id="CHEBI:17388"/>
        <dbReference type="ChEBI" id="CHEBI:57540"/>
        <dbReference type="ChEBI" id="CHEBI:57945"/>
        <dbReference type="ChEBI" id="CHEBI:60039"/>
        <dbReference type="EC" id="1.5.1.2"/>
    </reaction>
</comment>
<evidence type="ECO:0000256" key="2">
    <source>
        <dbReference type="ARBA" id="ARBA00022857"/>
    </source>
</evidence>
<keyword evidence="3 4" id="KW-0560">Oxidoreductase</keyword>
<proteinExistence type="inferred from homology"/>
<evidence type="ECO:0000259" key="8">
    <source>
        <dbReference type="Pfam" id="PF03807"/>
    </source>
</evidence>
<dbReference type="EMBL" id="MN577567">
    <property type="protein sequence ID" value="QGT50159.1"/>
    <property type="molecule type" value="Genomic_DNA"/>
</dbReference>
<evidence type="ECO:0000256" key="6">
    <source>
        <dbReference type="PIRSR" id="PIRSR000193-1"/>
    </source>
</evidence>
<evidence type="ECO:0000313" key="10">
    <source>
        <dbReference type="EMBL" id="QGT50159.1"/>
    </source>
</evidence>
<evidence type="ECO:0000256" key="4">
    <source>
        <dbReference type="HAMAP-Rule" id="MF_01925"/>
    </source>
</evidence>
<comment type="subcellular location">
    <subcellularLocation>
        <location evidence="4">Cytoplasm</location>
    </subcellularLocation>
</comment>
<reference evidence="10" key="1">
    <citation type="journal article" date="2020" name="J. ISSAAS">
        <title>Lactobacilli and other gastrointestinal microbiota of Peromyscus leucopus, reservoir host for agents of Lyme disease and other zoonoses in North America.</title>
        <authorList>
            <person name="Milovic A."/>
            <person name="Bassam K."/>
            <person name="Shao H."/>
            <person name="Chatzistamou I."/>
            <person name="Tufts D.M."/>
            <person name="Diuk-Wasser M."/>
            <person name="Barbour A.G."/>
        </authorList>
    </citation>
    <scope>NUCLEOTIDE SEQUENCE</scope>
    <source>
        <strain evidence="10">LL4</strain>
    </source>
</reference>
<dbReference type="FunFam" id="1.10.3730.10:FF:000001">
    <property type="entry name" value="Pyrroline-5-carboxylate reductase"/>
    <property type="match status" value="1"/>
</dbReference>
<name>A0A650EKA4_9HELI</name>
<protein>
    <recommendedName>
        <fullName evidence="4 5">Pyrroline-5-carboxylate reductase</fullName>
        <shortName evidence="4">P5C reductase</shortName>
        <shortName evidence="4">P5CR</shortName>
        <ecNumber evidence="4 5">1.5.1.2</ecNumber>
    </recommendedName>
    <alternativeName>
        <fullName evidence="4">PCA reductase</fullName>
    </alternativeName>
</protein>
<feature type="binding site" evidence="6">
    <location>
        <position position="62"/>
    </location>
    <ligand>
        <name>NADPH</name>
        <dbReference type="ChEBI" id="CHEBI:57783"/>
    </ligand>
</feature>
<dbReference type="PANTHER" id="PTHR11645:SF0">
    <property type="entry name" value="PYRROLINE-5-CARBOXYLATE REDUCTASE 3"/>
    <property type="match status" value="1"/>
</dbReference>
<dbReference type="InterPro" id="IPR053790">
    <property type="entry name" value="P5CR-like_CS"/>
</dbReference>
<evidence type="ECO:0000256" key="3">
    <source>
        <dbReference type="ARBA" id="ARBA00023002"/>
    </source>
</evidence>
<accession>A0A650EKA4</accession>
<keyword evidence="2 4" id="KW-0521">NADP</keyword>
<evidence type="ECO:0000256" key="5">
    <source>
        <dbReference type="NCBIfam" id="TIGR00112"/>
    </source>
</evidence>
<evidence type="ECO:0000256" key="7">
    <source>
        <dbReference type="RuleBase" id="RU003903"/>
    </source>
</evidence>
<dbReference type="SUPFAM" id="SSF48179">
    <property type="entry name" value="6-phosphogluconate dehydrogenase C-terminal domain-like"/>
    <property type="match status" value="1"/>
</dbReference>
<comment type="function">
    <text evidence="4">Catalyzes the reduction of 1-pyrroline-5-carboxylate (PCA) to L-proline.</text>
</comment>
<keyword evidence="4 7" id="KW-0028">Amino-acid biosynthesis</keyword>
<dbReference type="InterPro" id="IPR028939">
    <property type="entry name" value="P5C_Rdtase_cat_N"/>
</dbReference>
<dbReference type="HAMAP" id="MF_01925">
    <property type="entry name" value="P5C_reductase"/>
    <property type="match status" value="1"/>
</dbReference>
<dbReference type="PROSITE" id="PS00521">
    <property type="entry name" value="P5CR"/>
    <property type="match status" value="1"/>
</dbReference>
<dbReference type="Gene3D" id="3.40.50.720">
    <property type="entry name" value="NAD(P)-binding Rossmann-like Domain"/>
    <property type="match status" value="1"/>
</dbReference>
<dbReference type="EC" id="1.5.1.2" evidence="4 5"/>
<dbReference type="Pfam" id="PF14748">
    <property type="entry name" value="P5CR_dimer"/>
    <property type="match status" value="1"/>
</dbReference>
<dbReference type="GO" id="GO:0055129">
    <property type="term" value="P:L-proline biosynthetic process"/>
    <property type="evidence" value="ECO:0007669"/>
    <property type="project" value="UniProtKB-UniRule"/>
</dbReference>
<dbReference type="InterPro" id="IPR029036">
    <property type="entry name" value="P5CR_dimer"/>
</dbReference>
<dbReference type="Pfam" id="PF03807">
    <property type="entry name" value="F420_oxidored"/>
    <property type="match status" value="1"/>
</dbReference>
<dbReference type="PIRSF" id="PIRSF000193">
    <property type="entry name" value="Pyrrol-5-carb_rd"/>
    <property type="match status" value="1"/>
</dbReference>
<dbReference type="AlphaFoldDB" id="A0A650EKA4"/>
<gene>
    <name evidence="4 10" type="primary">proC</name>
    <name evidence="10" type="ORF">Helico4rc_2790</name>
</gene>
<dbReference type="NCBIfam" id="TIGR00112">
    <property type="entry name" value="proC"/>
    <property type="match status" value="1"/>
</dbReference>
<dbReference type="InterPro" id="IPR008927">
    <property type="entry name" value="6-PGluconate_DH-like_C_sf"/>
</dbReference>
<dbReference type="Gene3D" id="1.10.3730.10">
    <property type="entry name" value="ProC C-terminal domain-like"/>
    <property type="match status" value="1"/>
</dbReference>
<feature type="domain" description="Pyrroline-5-carboxylate reductase catalytic N-terminal" evidence="8">
    <location>
        <begin position="9"/>
        <end position="84"/>
    </location>
</feature>
<evidence type="ECO:0000259" key="9">
    <source>
        <dbReference type="Pfam" id="PF14748"/>
    </source>
</evidence>
<dbReference type="SUPFAM" id="SSF51735">
    <property type="entry name" value="NAD(P)-binding Rossmann-fold domains"/>
    <property type="match status" value="1"/>
</dbReference>
<comment type="pathway">
    <text evidence="4 7">Amino-acid biosynthesis; L-proline biosynthesis; L-proline from L-glutamate 5-semialdehyde: step 1/1.</text>
</comment>